<evidence type="ECO:0000313" key="3">
    <source>
        <dbReference type="Proteomes" id="UP000028824"/>
    </source>
</evidence>
<dbReference type="InterPro" id="IPR000595">
    <property type="entry name" value="cNMP-bd_dom"/>
</dbReference>
<dbReference type="InterPro" id="IPR018488">
    <property type="entry name" value="cNMP-bd_CS"/>
</dbReference>
<dbReference type="STRING" id="1105367.CG50_00615"/>
<dbReference type="SMART" id="SM00100">
    <property type="entry name" value="cNMP"/>
    <property type="match status" value="1"/>
</dbReference>
<dbReference type="Pfam" id="PF00027">
    <property type="entry name" value="cNMP_binding"/>
    <property type="match status" value="1"/>
</dbReference>
<dbReference type="OrthoDB" id="9807547at2"/>
<dbReference type="Proteomes" id="UP000028824">
    <property type="component" value="Unassembled WGS sequence"/>
</dbReference>
<dbReference type="SUPFAM" id="SSF51206">
    <property type="entry name" value="cAMP-binding domain-like"/>
    <property type="match status" value="1"/>
</dbReference>
<dbReference type="eggNOG" id="COG0664">
    <property type="taxonomic scope" value="Bacteria"/>
</dbReference>
<dbReference type="GO" id="GO:0005829">
    <property type="term" value="C:cytosol"/>
    <property type="evidence" value="ECO:0007669"/>
    <property type="project" value="TreeGrafter"/>
</dbReference>
<dbReference type="GO" id="GO:0030552">
    <property type="term" value="F:cAMP binding"/>
    <property type="evidence" value="ECO:0007669"/>
    <property type="project" value="TreeGrafter"/>
</dbReference>
<comment type="caution">
    <text evidence="2">The sequence shown here is derived from an EMBL/GenBank/DDBJ whole genome shotgun (WGS) entry which is preliminary data.</text>
</comment>
<name>A0A086XXQ2_9RHOB</name>
<dbReference type="PANTHER" id="PTHR11635:SF152">
    <property type="entry name" value="CAMP-DEPENDENT PROTEIN KINASE TYPE I REGULATORY SUBUNIT-RELATED"/>
    <property type="match status" value="1"/>
</dbReference>
<dbReference type="PROSITE" id="PS00889">
    <property type="entry name" value="CNMP_BINDING_2"/>
    <property type="match status" value="1"/>
</dbReference>
<keyword evidence="3" id="KW-1185">Reference proteome</keyword>
<sequence>MSLNDEVCILRQVPLLAGADILGLKRLAFASKRLHFEAGEVIFHQGDPGDCAYLLLNGYVDVLVDGPAGPVRVAEIPERSIIGEIAVLCEGNRTATVRAAVGLDALRIARDDLLRLLQQDSAVTLSMLRMMAERLSATTDDLIAARAGLAR</sequence>
<dbReference type="EMBL" id="JFZB01000012">
    <property type="protein sequence ID" value="KFI26802.1"/>
    <property type="molecule type" value="Genomic_DNA"/>
</dbReference>
<dbReference type="PRINTS" id="PR00103">
    <property type="entry name" value="CAMPKINASE"/>
</dbReference>
<gene>
    <name evidence="2" type="ORF">CG50_00615</name>
</gene>
<proteinExistence type="predicted"/>
<dbReference type="InterPro" id="IPR014710">
    <property type="entry name" value="RmlC-like_jellyroll"/>
</dbReference>
<evidence type="ECO:0000313" key="2">
    <source>
        <dbReference type="EMBL" id="KFI26802.1"/>
    </source>
</evidence>
<dbReference type="GO" id="GO:0005952">
    <property type="term" value="C:cAMP-dependent protein kinase complex"/>
    <property type="evidence" value="ECO:0007669"/>
    <property type="project" value="InterPro"/>
</dbReference>
<protein>
    <submittedName>
        <fullName evidence="2">Cyclic nucleotide-binding protein</fullName>
    </submittedName>
</protein>
<dbReference type="AlphaFoldDB" id="A0A086XXQ2"/>
<dbReference type="CDD" id="cd00038">
    <property type="entry name" value="CAP_ED"/>
    <property type="match status" value="1"/>
</dbReference>
<dbReference type="PANTHER" id="PTHR11635">
    <property type="entry name" value="CAMP-DEPENDENT PROTEIN KINASE REGULATORY CHAIN"/>
    <property type="match status" value="1"/>
</dbReference>
<dbReference type="PROSITE" id="PS50042">
    <property type="entry name" value="CNMP_BINDING_3"/>
    <property type="match status" value="1"/>
</dbReference>
<dbReference type="GO" id="GO:0034236">
    <property type="term" value="F:protein kinase A catalytic subunit binding"/>
    <property type="evidence" value="ECO:0007669"/>
    <property type="project" value="TreeGrafter"/>
</dbReference>
<dbReference type="GO" id="GO:0004862">
    <property type="term" value="F:cAMP-dependent protein kinase inhibitor activity"/>
    <property type="evidence" value="ECO:0007669"/>
    <property type="project" value="TreeGrafter"/>
</dbReference>
<dbReference type="InterPro" id="IPR018490">
    <property type="entry name" value="cNMP-bd_dom_sf"/>
</dbReference>
<dbReference type="RefSeq" id="WP_036636963.1">
    <property type="nucleotide sequence ID" value="NZ_JFZB01000012.1"/>
</dbReference>
<feature type="domain" description="Cyclic nucleotide-binding" evidence="1">
    <location>
        <begin position="15"/>
        <end position="134"/>
    </location>
</feature>
<accession>A0A086XXQ2</accession>
<dbReference type="InterPro" id="IPR050503">
    <property type="entry name" value="cAMP-dep_PK_reg_su-like"/>
</dbReference>
<evidence type="ECO:0000259" key="1">
    <source>
        <dbReference type="PROSITE" id="PS50042"/>
    </source>
</evidence>
<dbReference type="Gene3D" id="2.60.120.10">
    <property type="entry name" value="Jelly Rolls"/>
    <property type="match status" value="1"/>
</dbReference>
<reference evidence="2 3" key="1">
    <citation type="submission" date="2014-03" db="EMBL/GenBank/DDBJ databases">
        <title>Genome of Paenirhodobacter enshiensis DW2-9.</title>
        <authorList>
            <person name="Wang D."/>
            <person name="Wang G."/>
        </authorList>
    </citation>
    <scope>NUCLEOTIDE SEQUENCE [LARGE SCALE GENOMIC DNA]</scope>
    <source>
        <strain evidence="2 3">DW2-9</strain>
    </source>
</reference>
<organism evidence="2 3">
    <name type="scientific">Paenirhodobacter enshiensis</name>
    <dbReference type="NCBI Taxonomy" id="1105367"/>
    <lineage>
        <taxon>Bacteria</taxon>
        <taxon>Pseudomonadati</taxon>
        <taxon>Pseudomonadota</taxon>
        <taxon>Alphaproteobacteria</taxon>
        <taxon>Rhodobacterales</taxon>
        <taxon>Rhodobacter group</taxon>
        <taxon>Paenirhodobacter</taxon>
    </lineage>
</organism>